<organism evidence="2 3">
    <name type="scientific">Paenibacillus macerans</name>
    <name type="common">Bacillus macerans</name>
    <dbReference type="NCBI Taxonomy" id="44252"/>
    <lineage>
        <taxon>Bacteria</taxon>
        <taxon>Bacillati</taxon>
        <taxon>Bacillota</taxon>
        <taxon>Bacilli</taxon>
        <taxon>Bacillales</taxon>
        <taxon>Paenibacillaceae</taxon>
        <taxon>Paenibacillus</taxon>
    </lineage>
</organism>
<dbReference type="AlphaFoldDB" id="A0A090Y8W9"/>
<evidence type="ECO:0000313" key="2">
    <source>
        <dbReference type="EMBL" id="KFM94596.1"/>
    </source>
</evidence>
<reference evidence="2 3" key="1">
    <citation type="submission" date="2014-04" db="EMBL/GenBank/DDBJ databases">
        <authorList>
            <person name="Bishop-Lilly K.A."/>
            <person name="Broomall S.M."/>
            <person name="Chain P.S."/>
            <person name="Chertkov O."/>
            <person name="Coyne S.R."/>
            <person name="Daligault H.E."/>
            <person name="Davenport K.W."/>
            <person name="Erkkila T."/>
            <person name="Frey K.G."/>
            <person name="Gibbons H.S."/>
            <person name="Gu W."/>
            <person name="Jaissle J."/>
            <person name="Johnson S.L."/>
            <person name="Koroleva G.I."/>
            <person name="Ladner J.T."/>
            <person name="Lo C.-C."/>
            <person name="Minogue T.D."/>
            <person name="Munk C."/>
            <person name="Palacios G.F."/>
            <person name="Redden C.L."/>
            <person name="Rosenzweig C.N."/>
            <person name="Scholz M.B."/>
            <person name="Teshima H."/>
            <person name="Xu Y."/>
        </authorList>
    </citation>
    <scope>NUCLEOTIDE SEQUENCE [LARGE SCALE GENOMIC DNA]</scope>
    <source>
        <strain evidence="2 3">8244</strain>
    </source>
</reference>
<evidence type="ECO:0000256" key="1">
    <source>
        <dbReference type="SAM" id="Phobius"/>
    </source>
</evidence>
<dbReference type="Proteomes" id="UP000029278">
    <property type="component" value="Unassembled WGS sequence"/>
</dbReference>
<dbReference type="HOGENOM" id="CLU_3357413_0_0_9"/>
<proteinExistence type="predicted"/>
<feature type="transmembrane region" description="Helical" evidence="1">
    <location>
        <begin position="7"/>
        <end position="27"/>
    </location>
</feature>
<dbReference type="EMBL" id="JMQA01000047">
    <property type="protein sequence ID" value="KFM94596.1"/>
    <property type="molecule type" value="Genomic_DNA"/>
</dbReference>
<protein>
    <submittedName>
        <fullName evidence="2">Putative membrane protein</fullName>
    </submittedName>
</protein>
<accession>A0A090Y8W9</accession>
<dbReference type="STRING" id="44252.DJ90_1465"/>
<comment type="caution">
    <text evidence="2">The sequence shown here is derived from an EMBL/GenBank/DDBJ whole genome shotgun (WGS) entry which is preliminary data.</text>
</comment>
<sequence length="36" mass="3809">MKKNVLYAINFLFVLVISVGVSAGPLMGTLDFHVGG</sequence>
<keyword evidence="3" id="KW-1185">Reference proteome</keyword>
<keyword evidence="1" id="KW-0472">Membrane</keyword>
<gene>
    <name evidence="2" type="ORF">DJ90_1465</name>
</gene>
<evidence type="ECO:0000313" key="3">
    <source>
        <dbReference type="Proteomes" id="UP000029278"/>
    </source>
</evidence>
<keyword evidence="1" id="KW-1133">Transmembrane helix</keyword>
<name>A0A090Y8W9_PAEMA</name>
<keyword evidence="1" id="KW-0812">Transmembrane</keyword>